<keyword evidence="2" id="KW-1133">Transmembrane helix</keyword>
<evidence type="ECO:0000256" key="1">
    <source>
        <dbReference type="SAM" id="MobiDB-lite"/>
    </source>
</evidence>
<organism evidence="3 4">
    <name type="scientific">Kineococcus rhizosphaerae</name>
    <dbReference type="NCBI Taxonomy" id="559628"/>
    <lineage>
        <taxon>Bacteria</taxon>
        <taxon>Bacillati</taxon>
        <taxon>Actinomycetota</taxon>
        <taxon>Actinomycetes</taxon>
        <taxon>Kineosporiales</taxon>
        <taxon>Kineosporiaceae</taxon>
        <taxon>Kineococcus</taxon>
    </lineage>
</organism>
<dbReference type="AlphaFoldDB" id="A0A2T0QWS5"/>
<protein>
    <recommendedName>
        <fullName evidence="5">TrbL/VirB6 plasmid conjugal transfer protein</fullName>
    </recommendedName>
</protein>
<evidence type="ECO:0000313" key="4">
    <source>
        <dbReference type="Proteomes" id="UP000238083"/>
    </source>
</evidence>
<feature type="compositionally biased region" description="Low complexity" evidence="1">
    <location>
        <begin position="593"/>
        <end position="609"/>
    </location>
</feature>
<sequence>MTSPIKLITNGFLLNMLWEGYRWLVGLAATMINMALQMSWVDALANAVQPVATTLQVNIIDRLGLSRVALSLSGLAAGWFIARGKYVTGVGKLVSAGVFAGLAATLLANPVASITGPDGLLAGARDLGQATSTIVVSNGQSADPDPAQIQSQTSASLVDVFVRLPHQLLNYGAVIDGTGCQDAYDKALKEGPRASDDDGARKAVGDCDEKLKKYADDPGWTGVWSALILLPAGLLLVVMAIVLAVVLFLATAVALFCALKLIWDVVMAQAPGERSGFAGSLASLVGAVVSVIFFMILLGIYCVLLGKMMGAKDGQDPVVRFLIVDLLMVVLIVVTIIARKRIAERGREWAQRASSWAGVKNAKPVQMPRMSQLTQAGSTLAAGRMQARRLGPSMPTTGNAAQRLGQRVAQSKLVKTGVAAATLATGAGGLALKSTIGAPVYAPRAARAASAAVKARSAAMRSRLQTARSGAGSFAKEYAHNVGVVAGPIARPVAKAGTAAGKAAGRKAAPTVTAAGIHFGAGRAPGGPTSPTSTRKAPVSAPRRAASAGQPTPANVAANAARLAARRRDRLENPASSSSDLQAGIATQSFRVAKAAAAAAPAKPRPTAADEADVSRLYERMRVRTARRDNGRS</sequence>
<keyword evidence="2" id="KW-0472">Membrane</keyword>
<feature type="transmembrane region" description="Helical" evidence="2">
    <location>
        <begin position="318"/>
        <end position="338"/>
    </location>
</feature>
<feature type="transmembrane region" description="Helical" evidence="2">
    <location>
        <begin position="280"/>
        <end position="306"/>
    </location>
</feature>
<feature type="transmembrane region" description="Helical" evidence="2">
    <location>
        <begin position="226"/>
        <end position="259"/>
    </location>
</feature>
<feature type="region of interest" description="Disordered" evidence="1">
    <location>
        <begin position="592"/>
        <end position="614"/>
    </location>
</feature>
<proteinExistence type="predicted"/>
<feature type="transmembrane region" description="Helical" evidence="2">
    <location>
        <begin position="60"/>
        <end position="81"/>
    </location>
</feature>
<feature type="transmembrane region" description="Helical" evidence="2">
    <location>
        <begin position="93"/>
        <end position="112"/>
    </location>
</feature>
<feature type="compositionally biased region" description="Low complexity" evidence="1">
    <location>
        <begin position="537"/>
        <end position="563"/>
    </location>
</feature>
<comment type="caution">
    <text evidence="3">The sequence shown here is derived from an EMBL/GenBank/DDBJ whole genome shotgun (WGS) entry which is preliminary data.</text>
</comment>
<name>A0A2T0QWS5_9ACTN</name>
<feature type="region of interest" description="Disordered" evidence="1">
    <location>
        <begin position="518"/>
        <end position="563"/>
    </location>
</feature>
<dbReference type="Proteomes" id="UP000238083">
    <property type="component" value="Unassembled WGS sequence"/>
</dbReference>
<keyword evidence="2" id="KW-0812">Transmembrane</keyword>
<accession>A0A2T0QWS5</accession>
<evidence type="ECO:0000256" key="2">
    <source>
        <dbReference type="SAM" id="Phobius"/>
    </source>
</evidence>
<keyword evidence="4" id="KW-1185">Reference proteome</keyword>
<evidence type="ECO:0000313" key="3">
    <source>
        <dbReference type="EMBL" id="PRY09924.1"/>
    </source>
</evidence>
<feature type="transmembrane region" description="Helical" evidence="2">
    <location>
        <begin position="21"/>
        <end position="40"/>
    </location>
</feature>
<reference evidence="3 4" key="1">
    <citation type="submission" date="2018-03" db="EMBL/GenBank/DDBJ databases">
        <title>Genomic Encyclopedia of Archaeal and Bacterial Type Strains, Phase II (KMG-II): from individual species to whole genera.</title>
        <authorList>
            <person name="Goeker M."/>
        </authorList>
    </citation>
    <scope>NUCLEOTIDE SEQUENCE [LARGE SCALE GENOMIC DNA]</scope>
    <source>
        <strain evidence="3 4">DSM 19711</strain>
    </source>
</reference>
<gene>
    <name evidence="3" type="ORF">CLV37_11932</name>
</gene>
<evidence type="ECO:0008006" key="5">
    <source>
        <dbReference type="Google" id="ProtNLM"/>
    </source>
</evidence>
<dbReference type="EMBL" id="PVZF01000019">
    <property type="protein sequence ID" value="PRY09924.1"/>
    <property type="molecule type" value="Genomic_DNA"/>
</dbReference>